<evidence type="ECO:0000256" key="3">
    <source>
        <dbReference type="ARBA" id="ARBA00007739"/>
    </source>
</evidence>
<evidence type="ECO:0000256" key="12">
    <source>
        <dbReference type="SAM" id="Phobius"/>
    </source>
</evidence>
<keyword evidence="7 16" id="KW-0808">Transferase</keyword>
<evidence type="ECO:0000256" key="7">
    <source>
        <dbReference type="ARBA" id="ARBA00022679"/>
    </source>
</evidence>
<evidence type="ECO:0000259" key="13">
    <source>
        <dbReference type="Pfam" id="PF00905"/>
    </source>
</evidence>
<evidence type="ECO:0000256" key="2">
    <source>
        <dbReference type="ARBA" id="ARBA00007090"/>
    </source>
</evidence>
<evidence type="ECO:0000256" key="6">
    <source>
        <dbReference type="ARBA" id="ARBA00022676"/>
    </source>
</evidence>
<keyword evidence="4" id="KW-0121">Carboxypeptidase</keyword>
<dbReference type="InterPro" id="IPR001264">
    <property type="entry name" value="Glyco_trans_51"/>
</dbReference>
<dbReference type="InterPro" id="IPR036950">
    <property type="entry name" value="PBP_transglycosylase"/>
</dbReference>
<dbReference type="Proteomes" id="UP001241603">
    <property type="component" value="Unassembled WGS sequence"/>
</dbReference>
<dbReference type="RefSeq" id="WP_266349405.1">
    <property type="nucleotide sequence ID" value="NZ_JAPKNG010000004.1"/>
</dbReference>
<proteinExistence type="inferred from homology"/>
<keyword evidence="12" id="KW-0472">Membrane</keyword>
<keyword evidence="17" id="KW-1185">Reference proteome</keyword>
<dbReference type="NCBIfam" id="TIGR02073">
    <property type="entry name" value="PBP_1c"/>
    <property type="match status" value="1"/>
</dbReference>
<evidence type="ECO:0000256" key="9">
    <source>
        <dbReference type="ARBA" id="ARBA00023268"/>
    </source>
</evidence>
<comment type="similarity">
    <text evidence="2">In the C-terminal section; belongs to the transpeptidase family.</text>
</comment>
<dbReference type="SUPFAM" id="SSF56601">
    <property type="entry name" value="beta-lactamase/transpeptidase-like"/>
    <property type="match status" value="1"/>
</dbReference>
<evidence type="ECO:0000256" key="11">
    <source>
        <dbReference type="ARBA" id="ARBA00049902"/>
    </source>
</evidence>
<feature type="domain" description="Penicillin-binding protein transpeptidase" evidence="13">
    <location>
        <begin position="333"/>
        <end position="567"/>
    </location>
</feature>
<reference evidence="16 17" key="1">
    <citation type="submission" date="2023-07" db="EMBL/GenBank/DDBJ databases">
        <title>Genomic Encyclopedia of Type Strains, Phase IV (KMG-IV): sequencing the most valuable type-strain genomes for metagenomic binning, comparative biology and taxonomic classification.</title>
        <authorList>
            <person name="Goeker M."/>
        </authorList>
    </citation>
    <scope>NUCLEOTIDE SEQUENCE [LARGE SCALE GENOMIC DNA]</scope>
    <source>
        <strain evidence="16 17">B6-8</strain>
    </source>
</reference>
<evidence type="ECO:0000259" key="14">
    <source>
        <dbReference type="Pfam" id="PF00912"/>
    </source>
</evidence>
<keyword evidence="6 16" id="KW-0328">Glycosyltransferase</keyword>
<evidence type="ECO:0000256" key="8">
    <source>
        <dbReference type="ARBA" id="ARBA00022801"/>
    </source>
</evidence>
<comment type="pathway">
    <text evidence="1">Cell wall biogenesis; peptidoglycan biosynthesis.</text>
</comment>
<dbReference type="Pfam" id="PF00912">
    <property type="entry name" value="Transgly"/>
    <property type="match status" value="1"/>
</dbReference>
<evidence type="ECO:0000256" key="10">
    <source>
        <dbReference type="ARBA" id="ARBA00044770"/>
    </source>
</evidence>
<evidence type="ECO:0000256" key="1">
    <source>
        <dbReference type="ARBA" id="ARBA00004752"/>
    </source>
</evidence>
<keyword evidence="5" id="KW-0645">Protease</keyword>
<evidence type="ECO:0000256" key="5">
    <source>
        <dbReference type="ARBA" id="ARBA00022670"/>
    </source>
</evidence>
<dbReference type="Gene3D" id="3.40.710.10">
    <property type="entry name" value="DD-peptidase/beta-lactamase superfamily"/>
    <property type="match status" value="1"/>
</dbReference>
<comment type="similarity">
    <text evidence="3">In the N-terminal section; belongs to the glycosyltransferase 51 family.</text>
</comment>
<feature type="domain" description="Glycosyl transferase family 51" evidence="14">
    <location>
        <begin position="89"/>
        <end position="256"/>
    </location>
</feature>
<gene>
    <name evidence="16" type="ORF">QO014_002885</name>
</gene>
<dbReference type="PANTHER" id="PTHR32282:SF15">
    <property type="entry name" value="PENICILLIN-BINDING PROTEIN 1C"/>
    <property type="match status" value="1"/>
</dbReference>
<dbReference type="GO" id="GO:0016757">
    <property type="term" value="F:glycosyltransferase activity"/>
    <property type="evidence" value="ECO:0007669"/>
    <property type="project" value="UniProtKB-KW"/>
</dbReference>
<accession>A0ABU0H9Q0</accession>
<feature type="transmembrane region" description="Helical" evidence="12">
    <location>
        <begin position="29"/>
        <end position="50"/>
    </location>
</feature>
<dbReference type="InterPro" id="IPR009647">
    <property type="entry name" value="PBP_C"/>
</dbReference>
<dbReference type="EMBL" id="JAUSVO010000004">
    <property type="protein sequence ID" value="MDQ0438490.1"/>
    <property type="molecule type" value="Genomic_DNA"/>
</dbReference>
<dbReference type="InterPro" id="IPR001460">
    <property type="entry name" value="PCN-bd_Tpept"/>
</dbReference>
<dbReference type="Pfam" id="PF06832">
    <property type="entry name" value="BiPBP_C"/>
    <property type="match status" value="1"/>
</dbReference>
<protein>
    <recommendedName>
        <fullName evidence="10">peptidoglycan glycosyltransferase</fullName>
        <ecNumber evidence="10">2.4.99.28</ecNumber>
    </recommendedName>
</protein>
<name>A0ABU0H9Q0_9HYPH</name>
<evidence type="ECO:0000313" key="17">
    <source>
        <dbReference type="Proteomes" id="UP001241603"/>
    </source>
</evidence>
<keyword evidence="12" id="KW-0812">Transmembrane</keyword>
<keyword evidence="12" id="KW-1133">Transmembrane helix</keyword>
<evidence type="ECO:0000259" key="15">
    <source>
        <dbReference type="Pfam" id="PF06832"/>
    </source>
</evidence>
<dbReference type="InterPro" id="IPR011815">
    <property type="entry name" value="PBP_1c"/>
</dbReference>
<dbReference type="Pfam" id="PF00905">
    <property type="entry name" value="Transpeptidase"/>
    <property type="match status" value="1"/>
</dbReference>
<dbReference type="InterPro" id="IPR023346">
    <property type="entry name" value="Lysozyme-like_dom_sf"/>
</dbReference>
<keyword evidence="8" id="KW-0378">Hydrolase</keyword>
<dbReference type="SUPFAM" id="SSF53955">
    <property type="entry name" value="Lysozyme-like"/>
    <property type="match status" value="1"/>
</dbReference>
<dbReference type="EC" id="2.4.99.28" evidence="10"/>
<dbReference type="InterPro" id="IPR050396">
    <property type="entry name" value="Glycosyltr_51/Transpeptidase"/>
</dbReference>
<dbReference type="PANTHER" id="PTHR32282">
    <property type="entry name" value="BINDING PROTEIN TRANSPEPTIDASE, PUTATIVE-RELATED"/>
    <property type="match status" value="1"/>
</dbReference>
<dbReference type="InterPro" id="IPR012338">
    <property type="entry name" value="Beta-lactam/transpept-like"/>
</dbReference>
<sequence length="718" mass="75585">MPNAVSNAIGEDLRALPDLPRLGERVKKAFAVAGLTLATMAFFSTAWLGGAVHDIRAGLPPVTDPRTVPTSAIIVDRSDTLLRPYTIADGRWRLPVTLGEVDPTFIAMLKGYEDKNFATHHGVDWQALIRAAGQIAETGHVVSGGSTLTMQVARLVQGGSTRAAESKLRQIVHALTLEDRLDKEQILSLYLALAPYGGNLEGIRAASLAYFGKEPRRLTIAESALLVALPQAPEARRPDRDPKAAKAARDRVLDRLVTAGVIDADAASAAKTERVPTARKPFPMLAAHLGDLARKAHPNDAIVKLTLDARLQQTLEELASDRAATVGPKASVAIVVADHVTGNILASVGSAGFMDDSRNGFVDMTTAIRSPGSTLKPLIYGLAFEQGIAHPQSLIEDRPSAFGGYAPVNFDGFYRGTVTIHDALTESLNVPAVKVLDAVGPARLVARLKRAAASPKLPDLSAPGLAIGLGGVGISLKDLVSVYAAIARGGRPVALHDGTGAPAPAIESAPVLEPVAAWYVANILADVPPPVIGASGRIAYKTGTSYGYRDAWSIGFDGRTVIGVWVGRADGAPVPGLSGIGTAAPVLFEAFDRLGGDRAPLRPAPRGALIAANGDLPEPLKRFRGPEVMANKAPDTPEIAFPPDGVQVDLGIRDGDPMPLMIKIRNGKPPFTWFANGTPIARTPFQRSESWAPDGPGFVTLSVVDSAGRSDRVTVFVE</sequence>
<evidence type="ECO:0000313" key="16">
    <source>
        <dbReference type="EMBL" id="MDQ0438490.1"/>
    </source>
</evidence>
<feature type="domain" description="Penicillin-binding C-terminal" evidence="15">
    <location>
        <begin position="631"/>
        <end position="715"/>
    </location>
</feature>
<comment type="catalytic activity">
    <reaction evidence="11">
        <text>[GlcNAc-(1-&gt;4)-Mur2Ac(oyl-L-Ala-gamma-D-Glu-L-Lys-D-Ala-D-Ala)](n)-di-trans,octa-cis-undecaprenyl diphosphate + beta-D-GlcNAc-(1-&gt;4)-Mur2Ac(oyl-L-Ala-gamma-D-Glu-L-Lys-D-Ala-D-Ala)-di-trans,octa-cis-undecaprenyl diphosphate = [GlcNAc-(1-&gt;4)-Mur2Ac(oyl-L-Ala-gamma-D-Glu-L-Lys-D-Ala-D-Ala)](n+1)-di-trans,octa-cis-undecaprenyl diphosphate + di-trans,octa-cis-undecaprenyl diphosphate + H(+)</text>
        <dbReference type="Rhea" id="RHEA:23708"/>
        <dbReference type="Rhea" id="RHEA-COMP:9602"/>
        <dbReference type="Rhea" id="RHEA-COMP:9603"/>
        <dbReference type="ChEBI" id="CHEBI:15378"/>
        <dbReference type="ChEBI" id="CHEBI:58405"/>
        <dbReference type="ChEBI" id="CHEBI:60033"/>
        <dbReference type="ChEBI" id="CHEBI:78435"/>
        <dbReference type="EC" id="2.4.99.28"/>
    </reaction>
</comment>
<keyword evidence="9" id="KW-0511">Multifunctional enzyme</keyword>
<comment type="caution">
    <text evidence="16">The sequence shown here is derived from an EMBL/GenBank/DDBJ whole genome shotgun (WGS) entry which is preliminary data.</text>
</comment>
<dbReference type="Gene3D" id="1.10.3810.10">
    <property type="entry name" value="Biosynthetic peptidoglycan transglycosylase-like"/>
    <property type="match status" value="1"/>
</dbReference>
<evidence type="ECO:0000256" key="4">
    <source>
        <dbReference type="ARBA" id="ARBA00022645"/>
    </source>
</evidence>
<organism evidence="16 17">
    <name type="scientific">Kaistia dalseonensis</name>
    <dbReference type="NCBI Taxonomy" id="410840"/>
    <lineage>
        <taxon>Bacteria</taxon>
        <taxon>Pseudomonadati</taxon>
        <taxon>Pseudomonadota</taxon>
        <taxon>Alphaproteobacteria</taxon>
        <taxon>Hyphomicrobiales</taxon>
        <taxon>Kaistiaceae</taxon>
        <taxon>Kaistia</taxon>
    </lineage>
</organism>